<proteinExistence type="predicted"/>
<dbReference type="AlphaFoldDB" id="A0A380WKJ5"/>
<feature type="compositionally biased region" description="Basic and acidic residues" evidence="2">
    <location>
        <begin position="294"/>
        <end position="305"/>
    </location>
</feature>
<sequence length="382" mass="42265">MVQSILFFVLGFLTAGFVVLLIAPSVWRRAVSVTRQRVEAKLPMTLDEIRADKDSLRAEHAMALRKVEVQLKSAQEKLLTQAVELSRSREAQKAHVTDHADKDRTLSELEAARGSMSEDIAKRDEQIKALAAQLVEAESMLEKRAQEIEEIGRLYDEASLSSSNRQIELVSRESQIGKLSDDMSTLRNQHKSSDLRLAELEADNKAVREALKAETKRAGELDRKLQQMVSSLSDRDDKLERREAELGRLRESELARVREQLKVPQGATEIAAVNGTAQAMERERLEGRLTTLTRENKRLKGELSKAGRSTSSPGEDSQLREQMHELAAEVVALTARLEGADSPIAKALSGSGEVRAPVNGDAPAVISLADRVRALQKPVPAE</sequence>
<dbReference type="Proteomes" id="UP000254701">
    <property type="component" value="Unassembled WGS sequence"/>
</dbReference>
<evidence type="ECO:0000256" key="1">
    <source>
        <dbReference type="SAM" id="Coils"/>
    </source>
</evidence>
<gene>
    <name evidence="3" type="ORF">NCTC10684_02015</name>
</gene>
<feature type="coiled-coil region" evidence="1">
    <location>
        <begin position="183"/>
        <end position="217"/>
    </location>
</feature>
<dbReference type="OrthoDB" id="7826912at2"/>
<accession>A0A380WKJ5</accession>
<keyword evidence="1" id="KW-0175">Coiled coil</keyword>
<dbReference type="RefSeq" id="WP_115731067.1">
    <property type="nucleotide sequence ID" value="NZ_BAAAVY010000019.1"/>
</dbReference>
<feature type="region of interest" description="Disordered" evidence="2">
    <location>
        <begin position="293"/>
        <end position="319"/>
    </location>
</feature>
<reference evidence="3 4" key="1">
    <citation type="submission" date="2018-06" db="EMBL/GenBank/DDBJ databases">
        <authorList>
            <consortium name="Pathogen Informatics"/>
            <person name="Doyle S."/>
        </authorList>
    </citation>
    <scope>NUCLEOTIDE SEQUENCE [LARGE SCALE GENOMIC DNA]</scope>
    <source>
        <strain evidence="3 4">NCTC10684</strain>
    </source>
</reference>
<name>A0A380WKJ5_AMIAI</name>
<evidence type="ECO:0000313" key="3">
    <source>
        <dbReference type="EMBL" id="SUU88786.1"/>
    </source>
</evidence>
<evidence type="ECO:0000256" key="2">
    <source>
        <dbReference type="SAM" id="MobiDB-lite"/>
    </source>
</evidence>
<organism evidence="3 4">
    <name type="scientific">Aminobacter aminovorans</name>
    <name type="common">Chelatobacter heintzii</name>
    <dbReference type="NCBI Taxonomy" id="83263"/>
    <lineage>
        <taxon>Bacteria</taxon>
        <taxon>Pseudomonadati</taxon>
        <taxon>Pseudomonadota</taxon>
        <taxon>Alphaproteobacteria</taxon>
        <taxon>Hyphomicrobiales</taxon>
        <taxon>Phyllobacteriaceae</taxon>
        <taxon>Aminobacter</taxon>
    </lineage>
</organism>
<feature type="coiled-coil region" evidence="1">
    <location>
        <begin position="46"/>
        <end position="77"/>
    </location>
</feature>
<protein>
    <submittedName>
        <fullName evidence="3">Chromosome segregation protein SMC</fullName>
    </submittedName>
</protein>
<evidence type="ECO:0000313" key="4">
    <source>
        <dbReference type="Proteomes" id="UP000254701"/>
    </source>
</evidence>
<dbReference type="EMBL" id="UFSM01000001">
    <property type="protein sequence ID" value="SUU88786.1"/>
    <property type="molecule type" value="Genomic_DNA"/>
</dbReference>